<dbReference type="EMBL" id="CAJVPY010068459">
    <property type="protein sequence ID" value="CAG8826726.1"/>
    <property type="molecule type" value="Genomic_DNA"/>
</dbReference>
<dbReference type="Proteomes" id="UP000789405">
    <property type="component" value="Unassembled WGS sequence"/>
</dbReference>
<proteinExistence type="predicted"/>
<gene>
    <name evidence="2" type="ORF">DERYTH_LOCUS28147</name>
</gene>
<feature type="region of interest" description="Disordered" evidence="1">
    <location>
        <begin position="37"/>
        <end position="72"/>
    </location>
</feature>
<comment type="caution">
    <text evidence="2">The sequence shown here is derived from an EMBL/GenBank/DDBJ whole genome shotgun (WGS) entry which is preliminary data.</text>
</comment>
<name>A0A9N9KFH3_9GLOM</name>
<dbReference type="AlphaFoldDB" id="A0A9N9KFH3"/>
<protein>
    <submittedName>
        <fullName evidence="2">10890_t:CDS:1</fullName>
    </submittedName>
</protein>
<feature type="compositionally biased region" description="Polar residues" evidence="1">
    <location>
        <begin position="51"/>
        <end position="63"/>
    </location>
</feature>
<feature type="compositionally biased region" description="Basic and acidic residues" evidence="1">
    <location>
        <begin position="37"/>
        <end position="50"/>
    </location>
</feature>
<evidence type="ECO:0000256" key="1">
    <source>
        <dbReference type="SAM" id="MobiDB-lite"/>
    </source>
</evidence>
<sequence length="72" mass="8511">LNVQKDKNSQEINELIQTIQSDEELMKNRQDYANKIHTQDTDRKSLERQKSSGQLQAEQNINDQRIENLENL</sequence>
<reference evidence="2" key="1">
    <citation type="submission" date="2021-06" db="EMBL/GenBank/DDBJ databases">
        <authorList>
            <person name="Kallberg Y."/>
            <person name="Tangrot J."/>
            <person name="Rosling A."/>
        </authorList>
    </citation>
    <scope>NUCLEOTIDE SEQUENCE</scope>
    <source>
        <strain evidence="2">MA453B</strain>
    </source>
</reference>
<feature type="non-terminal residue" evidence="2">
    <location>
        <position position="1"/>
    </location>
</feature>
<evidence type="ECO:0000313" key="2">
    <source>
        <dbReference type="EMBL" id="CAG8826726.1"/>
    </source>
</evidence>
<keyword evidence="3" id="KW-1185">Reference proteome</keyword>
<organism evidence="2 3">
    <name type="scientific">Dentiscutata erythropus</name>
    <dbReference type="NCBI Taxonomy" id="1348616"/>
    <lineage>
        <taxon>Eukaryota</taxon>
        <taxon>Fungi</taxon>
        <taxon>Fungi incertae sedis</taxon>
        <taxon>Mucoromycota</taxon>
        <taxon>Glomeromycotina</taxon>
        <taxon>Glomeromycetes</taxon>
        <taxon>Diversisporales</taxon>
        <taxon>Gigasporaceae</taxon>
        <taxon>Dentiscutata</taxon>
    </lineage>
</organism>
<accession>A0A9N9KFH3</accession>
<feature type="non-terminal residue" evidence="2">
    <location>
        <position position="72"/>
    </location>
</feature>
<evidence type="ECO:0000313" key="3">
    <source>
        <dbReference type="Proteomes" id="UP000789405"/>
    </source>
</evidence>